<evidence type="ECO:0000256" key="4">
    <source>
        <dbReference type="ARBA" id="ARBA00022692"/>
    </source>
</evidence>
<comment type="catalytic activity">
    <reaction evidence="10">
        <text>L-cysteinyl-[protein] + hexadecanoyl-CoA = S-hexadecanoyl-L-cysteinyl-[protein] + CoA</text>
        <dbReference type="Rhea" id="RHEA:36683"/>
        <dbReference type="Rhea" id="RHEA-COMP:10131"/>
        <dbReference type="Rhea" id="RHEA-COMP:11032"/>
        <dbReference type="ChEBI" id="CHEBI:29950"/>
        <dbReference type="ChEBI" id="CHEBI:57287"/>
        <dbReference type="ChEBI" id="CHEBI:57379"/>
        <dbReference type="ChEBI" id="CHEBI:74151"/>
        <dbReference type="EC" id="2.3.1.225"/>
    </reaction>
</comment>
<dbReference type="EMBL" id="KQ976746">
    <property type="protein sequence ID" value="KYM75362.1"/>
    <property type="molecule type" value="Genomic_DNA"/>
</dbReference>
<reference evidence="13 14" key="1">
    <citation type="submission" date="2015-09" db="EMBL/GenBank/DDBJ databases">
        <title>Atta colombica WGS genome.</title>
        <authorList>
            <person name="Nygaard S."/>
            <person name="Hu H."/>
            <person name="Boomsma J."/>
            <person name="Zhang G."/>
        </authorList>
    </citation>
    <scope>NUCLEOTIDE SEQUENCE [LARGE SCALE GENOMIC DNA]</scope>
    <source>
        <strain evidence="13">Treedump-2</strain>
        <tissue evidence="13">Whole body</tissue>
    </source>
</reference>
<evidence type="ECO:0000256" key="9">
    <source>
        <dbReference type="PROSITE-ProRule" id="PRU00561"/>
    </source>
</evidence>
<feature type="domain" description="IBB" evidence="12">
    <location>
        <begin position="157"/>
        <end position="220"/>
    </location>
</feature>
<evidence type="ECO:0000256" key="1">
    <source>
        <dbReference type="ARBA" id="ARBA00004141"/>
    </source>
</evidence>
<dbReference type="GO" id="GO:0019706">
    <property type="term" value="F:protein-cysteine S-palmitoyltransferase activity"/>
    <property type="evidence" value="ECO:0007669"/>
    <property type="project" value="UniProtKB-EC"/>
</dbReference>
<keyword evidence="3 9" id="KW-0813">Transport</keyword>
<dbReference type="Pfam" id="PF01749">
    <property type="entry name" value="IBB"/>
    <property type="match status" value="1"/>
</dbReference>
<name>A0A195ATH7_9HYME</name>
<dbReference type="SUPFAM" id="SSF48371">
    <property type="entry name" value="ARM repeat"/>
    <property type="match status" value="1"/>
</dbReference>
<dbReference type="InterPro" id="IPR011989">
    <property type="entry name" value="ARM-like"/>
</dbReference>
<dbReference type="InterPro" id="IPR001594">
    <property type="entry name" value="Palmitoyltrfase_DHHC"/>
</dbReference>
<protein>
    <recommendedName>
        <fullName evidence="10">Palmitoyltransferase</fullName>
        <ecNumber evidence="10">2.3.1.225</ecNumber>
    </recommendedName>
</protein>
<dbReference type="Pfam" id="PF00514">
    <property type="entry name" value="Arm"/>
    <property type="match status" value="6"/>
</dbReference>
<dbReference type="STRING" id="520822.A0A195ATH7"/>
<dbReference type="PROSITE" id="PS51214">
    <property type="entry name" value="IBB"/>
    <property type="match status" value="1"/>
</dbReference>
<feature type="repeat" description="ARM" evidence="8">
    <location>
        <begin position="370"/>
        <end position="398"/>
    </location>
</feature>
<gene>
    <name evidence="13" type="ORF">ALC53_14271</name>
</gene>
<dbReference type="PANTHER" id="PTHR23316">
    <property type="entry name" value="IMPORTIN ALPHA"/>
    <property type="match status" value="1"/>
</dbReference>
<dbReference type="InterPro" id="IPR000225">
    <property type="entry name" value="Armadillo"/>
</dbReference>
<proteinExistence type="inferred from homology"/>
<feature type="compositionally biased region" description="Basic and acidic residues" evidence="11">
    <location>
        <begin position="185"/>
        <end position="207"/>
    </location>
</feature>
<keyword evidence="10" id="KW-0012">Acyltransferase</keyword>
<dbReference type="InterPro" id="IPR002652">
    <property type="entry name" value="Importin-a_IBB"/>
</dbReference>
<feature type="repeat" description="ARM" evidence="8">
    <location>
        <begin position="285"/>
        <end position="328"/>
    </location>
</feature>
<keyword evidence="10" id="KW-0808">Transferase</keyword>
<dbReference type="GO" id="GO:0016020">
    <property type="term" value="C:membrane"/>
    <property type="evidence" value="ECO:0007669"/>
    <property type="project" value="UniProtKB-SubCell"/>
</dbReference>
<evidence type="ECO:0000256" key="8">
    <source>
        <dbReference type="PROSITE-ProRule" id="PRU00259"/>
    </source>
</evidence>
<keyword evidence="5" id="KW-0653">Protein transport</keyword>
<dbReference type="InterPro" id="IPR036975">
    <property type="entry name" value="Importin-a_IBB_sf"/>
</dbReference>
<dbReference type="Proteomes" id="UP000078540">
    <property type="component" value="Unassembled WGS sequence"/>
</dbReference>
<dbReference type="AlphaFoldDB" id="A0A195ATH7"/>
<evidence type="ECO:0000313" key="13">
    <source>
        <dbReference type="EMBL" id="KYM75362.1"/>
    </source>
</evidence>
<comment type="domain">
    <text evidence="10">The DHHC domain is required for palmitoyltransferase activity.</text>
</comment>
<evidence type="ECO:0000256" key="5">
    <source>
        <dbReference type="ARBA" id="ARBA00022927"/>
    </source>
</evidence>
<keyword evidence="4 10" id="KW-0812">Transmembrane</keyword>
<feature type="region of interest" description="Disordered" evidence="11">
    <location>
        <begin position="184"/>
        <end position="210"/>
    </location>
</feature>
<dbReference type="GO" id="GO:0061608">
    <property type="term" value="F:nuclear import signal receptor activity"/>
    <property type="evidence" value="ECO:0007669"/>
    <property type="project" value="InterPro"/>
</dbReference>
<evidence type="ECO:0000259" key="12">
    <source>
        <dbReference type="PROSITE" id="PS51214"/>
    </source>
</evidence>
<dbReference type="InterPro" id="IPR016024">
    <property type="entry name" value="ARM-type_fold"/>
</dbReference>
<feature type="repeat" description="ARM" evidence="8">
    <location>
        <begin position="328"/>
        <end position="370"/>
    </location>
</feature>
<evidence type="ECO:0000256" key="10">
    <source>
        <dbReference type="RuleBase" id="RU079119"/>
    </source>
</evidence>
<evidence type="ECO:0000256" key="6">
    <source>
        <dbReference type="ARBA" id="ARBA00022989"/>
    </source>
</evidence>
<comment type="subcellular location">
    <subcellularLocation>
        <location evidence="1">Membrane</location>
        <topology evidence="1">Multi-pass membrane protein</topology>
    </subcellularLocation>
</comment>
<dbReference type="PROSITE" id="PS50176">
    <property type="entry name" value="ARM_REPEAT"/>
    <property type="match status" value="3"/>
</dbReference>
<dbReference type="SMART" id="SM00185">
    <property type="entry name" value="ARM"/>
    <property type="match status" value="6"/>
</dbReference>
<feature type="transmembrane region" description="Helical" evidence="10">
    <location>
        <begin position="665"/>
        <end position="689"/>
    </location>
</feature>
<dbReference type="FunFam" id="1.20.5.690:FF:000001">
    <property type="entry name" value="Importin subunit alpha"/>
    <property type="match status" value="1"/>
</dbReference>
<sequence length="866" mass="97195">MLVAVSCRILKDSAYPSVFSCDPRKKKIYKLRSKTLAPRLRYILPKMEIVELECTKNISYIQDSVLEESVIKEAKIEESMIKKSTVEEPIVEITLESFLENLNKNKFTGCLSLIEEVLKLQEKIAVLEKLLFELKSCNRSVICENDHCYASTPRSLQRKLHFSQAKMSTGPTHKHRYKNVGLDSQELRRRREEEGVQLRKQKREQQLSKRRNVPNIVADEDNVTSTDEYSLPIGTAQSSPGIITSEMVDALYSPNIQDQLAATQKFRKLLSREPNPPIDEVIQTGIVPQFVEFLKNNTNCTLQFEAAWALTNIASGTSQQTRIVIDAGAVPTFISLLGSEYEDVQEQAVWALGNIAGDSPECRDHVLANGILTPLLQLLSKATRLSMTRNAVWALSNLCRGKNPAPAFAKVAPCLPVLAHLLNHTDYDVLADACWALSYLSDGPNDKIQAVIDAGVCRRLVELLMHEQNNVTSAALRAVGNIVTGDDVQTQVVLNCSALHCLLHLLSSPRESVRKEACWTVSNITAGNPQQIQSDHARLIKSRFEIGVSFRVVTYVNAAIATTTDSNASGETEKATDIQYLQYCIVCQGYKAPRSHHCRKCNRCVMKMDHHCPWINTCVGHYNHGHFTAFLASAIGGCSVSFIILTSWITTVLSLKPLPFPPPEFYTIILVVFSIGASVGVVLAVGMLLSVQILAILRNRTEIEDWILQKSQCWRNDTDAEYIHPYSKGWLFNISQVLTWDCTPVGDGITWPVIDGCDQYTLTREQLAQKLDKRKKARIYRIVKATSGSKFPIGHGFGVFFHPLCTDESRIKLNVDDIVIVTRWKKYWLFGRKEQKEGEDGKSKCIRGWFPRPCAVEVIEKSVRLG</sequence>
<keyword evidence="6 10" id="KW-1133">Transmembrane helix</keyword>
<dbReference type="PROSITE" id="PS50216">
    <property type="entry name" value="DHHC"/>
    <property type="match status" value="1"/>
</dbReference>
<dbReference type="Gene3D" id="1.20.5.690">
    <property type="entry name" value="Importin-alpha, importin-beta-binding domain"/>
    <property type="match status" value="1"/>
</dbReference>
<evidence type="ECO:0000256" key="2">
    <source>
        <dbReference type="ARBA" id="ARBA00010394"/>
    </source>
</evidence>
<comment type="similarity">
    <text evidence="10">Belongs to the DHHC palmitoyltransferase family.</text>
</comment>
<keyword evidence="14" id="KW-1185">Reference proteome</keyword>
<evidence type="ECO:0000256" key="7">
    <source>
        <dbReference type="ARBA" id="ARBA00023136"/>
    </source>
</evidence>
<dbReference type="Pfam" id="PF01529">
    <property type="entry name" value="DHHC"/>
    <property type="match status" value="1"/>
</dbReference>
<keyword evidence="7 10" id="KW-0472">Membrane</keyword>
<feature type="transmembrane region" description="Helical" evidence="10">
    <location>
        <begin position="627"/>
        <end position="653"/>
    </location>
</feature>
<dbReference type="Gene3D" id="1.25.10.10">
    <property type="entry name" value="Leucine-rich Repeat Variant"/>
    <property type="match status" value="1"/>
</dbReference>
<evidence type="ECO:0000256" key="11">
    <source>
        <dbReference type="SAM" id="MobiDB-lite"/>
    </source>
</evidence>
<comment type="similarity">
    <text evidence="2">Belongs to the importin alpha family.</text>
</comment>
<evidence type="ECO:0000256" key="3">
    <source>
        <dbReference type="ARBA" id="ARBA00022448"/>
    </source>
</evidence>
<dbReference type="GO" id="GO:0006606">
    <property type="term" value="P:protein import into nucleus"/>
    <property type="evidence" value="ECO:0007669"/>
    <property type="project" value="InterPro"/>
</dbReference>
<accession>A0A195ATH7</accession>
<dbReference type="EC" id="2.3.1.225" evidence="10"/>
<organism evidence="13 14">
    <name type="scientific">Atta colombica</name>
    <dbReference type="NCBI Taxonomy" id="520822"/>
    <lineage>
        <taxon>Eukaryota</taxon>
        <taxon>Metazoa</taxon>
        <taxon>Ecdysozoa</taxon>
        <taxon>Arthropoda</taxon>
        <taxon>Hexapoda</taxon>
        <taxon>Insecta</taxon>
        <taxon>Pterygota</taxon>
        <taxon>Neoptera</taxon>
        <taxon>Endopterygota</taxon>
        <taxon>Hymenoptera</taxon>
        <taxon>Apocrita</taxon>
        <taxon>Aculeata</taxon>
        <taxon>Formicoidea</taxon>
        <taxon>Formicidae</taxon>
        <taxon>Myrmicinae</taxon>
        <taxon>Atta</taxon>
    </lineage>
</organism>
<evidence type="ECO:0000313" key="14">
    <source>
        <dbReference type="Proteomes" id="UP000078540"/>
    </source>
</evidence>